<evidence type="ECO:0000313" key="3">
    <source>
        <dbReference type="EMBL" id="KAK4545427.1"/>
    </source>
</evidence>
<comment type="caution">
    <text evidence="3">The sequence shown here is derived from an EMBL/GenBank/DDBJ whole genome shotgun (WGS) entry which is preliminary data.</text>
</comment>
<dbReference type="InterPro" id="IPR044034">
    <property type="entry name" value="NAC-like_UBA"/>
</dbReference>
<gene>
    <name evidence="3" type="ORF">LTR36_002777</name>
</gene>
<dbReference type="InterPro" id="IPR052617">
    <property type="entry name" value="Huntingtin-int_K"/>
</dbReference>
<accession>A0AAV9JJT9</accession>
<evidence type="ECO:0000256" key="1">
    <source>
        <dbReference type="SAM" id="MobiDB-lite"/>
    </source>
</evidence>
<dbReference type="InterPro" id="IPR038922">
    <property type="entry name" value="HYPK_UBA"/>
</dbReference>
<organism evidence="3 4">
    <name type="scientific">Oleoguttula mirabilis</name>
    <dbReference type="NCBI Taxonomy" id="1507867"/>
    <lineage>
        <taxon>Eukaryota</taxon>
        <taxon>Fungi</taxon>
        <taxon>Dikarya</taxon>
        <taxon>Ascomycota</taxon>
        <taxon>Pezizomycotina</taxon>
        <taxon>Dothideomycetes</taxon>
        <taxon>Dothideomycetidae</taxon>
        <taxon>Mycosphaerellales</taxon>
        <taxon>Teratosphaeriaceae</taxon>
        <taxon>Oleoguttula</taxon>
    </lineage>
</organism>
<feature type="domain" description="Nascent polypeptide-associated complex subunit alpha-like UBA" evidence="2">
    <location>
        <begin position="91"/>
        <end position="131"/>
    </location>
</feature>
<evidence type="ECO:0000259" key="2">
    <source>
        <dbReference type="Pfam" id="PF19026"/>
    </source>
</evidence>
<sequence>MAEPQPPNVHEGADAPDVLPANAEDRKAAQAMSSLDAKPNDDEEAAPKKEIDLKALNDAMKNLGAAAQDPKASGTAGAKKEGEEAPKKQLVKVDQADVTLLAEQLDVSKTKATEILRAHDAGAVKAMTAWVTAAA</sequence>
<dbReference type="CDD" id="cd14361">
    <property type="entry name" value="UBA_HYPK"/>
    <property type="match status" value="1"/>
</dbReference>
<name>A0AAV9JJT9_9PEZI</name>
<dbReference type="AlphaFoldDB" id="A0AAV9JJT9"/>
<evidence type="ECO:0000313" key="4">
    <source>
        <dbReference type="Proteomes" id="UP001324427"/>
    </source>
</evidence>
<proteinExistence type="predicted"/>
<keyword evidence="4" id="KW-1185">Reference proteome</keyword>
<feature type="compositionally biased region" description="Basic and acidic residues" evidence="1">
    <location>
        <begin position="78"/>
        <end position="87"/>
    </location>
</feature>
<dbReference type="PANTHER" id="PTHR31184:SF2">
    <property type="entry name" value="HUNTINGTIN-INTERACTING PROTEIN K"/>
    <property type="match status" value="1"/>
</dbReference>
<dbReference type="PANTHER" id="PTHR31184">
    <property type="entry name" value="HUNTINGTIN-INTERACTING PROTEIN K FAMILY MEMBER"/>
    <property type="match status" value="1"/>
</dbReference>
<dbReference type="GO" id="GO:0043066">
    <property type="term" value="P:negative regulation of apoptotic process"/>
    <property type="evidence" value="ECO:0007669"/>
    <property type="project" value="TreeGrafter"/>
</dbReference>
<dbReference type="EMBL" id="JAVFHQ010000019">
    <property type="protein sequence ID" value="KAK4545427.1"/>
    <property type="molecule type" value="Genomic_DNA"/>
</dbReference>
<reference evidence="3 4" key="1">
    <citation type="submission" date="2021-11" db="EMBL/GenBank/DDBJ databases">
        <title>Black yeast isolated from Biological Soil Crust.</title>
        <authorList>
            <person name="Kurbessoian T."/>
        </authorList>
    </citation>
    <scope>NUCLEOTIDE SEQUENCE [LARGE SCALE GENOMIC DNA]</scope>
    <source>
        <strain evidence="3 4">CCFEE 5522</strain>
    </source>
</reference>
<feature type="compositionally biased region" description="Basic and acidic residues" evidence="1">
    <location>
        <begin position="45"/>
        <end position="55"/>
    </location>
</feature>
<feature type="region of interest" description="Disordered" evidence="1">
    <location>
        <begin position="1"/>
        <end position="89"/>
    </location>
</feature>
<dbReference type="Pfam" id="PF19026">
    <property type="entry name" value="UBA_HYPK"/>
    <property type="match status" value="1"/>
</dbReference>
<protein>
    <recommendedName>
        <fullName evidence="2">Nascent polypeptide-associated complex subunit alpha-like UBA domain-containing protein</fullName>
    </recommendedName>
</protein>
<dbReference type="GO" id="GO:0050821">
    <property type="term" value="P:protein stabilization"/>
    <property type="evidence" value="ECO:0007669"/>
    <property type="project" value="TreeGrafter"/>
</dbReference>
<dbReference type="Proteomes" id="UP001324427">
    <property type="component" value="Unassembled WGS sequence"/>
</dbReference>